<reference evidence="2 3" key="1">
    <citation type="submission" date="2017-09" db="EMBL/GenBank/DDBJ databases">
        <title>The Catabolism of 3,6-Dichlorosalicylic acid is Initiated by the Cytochrome P450 Monooxygenase DsmABC in Rhizorhabdus dicambivorans Ndbn-20.</title>
        <authorList>
            <person name="Na L."/>
        </authorList>
    </citation>
    <scope>NUCLEOTIDE SEQUENCE [LARGE SCALE GENOMIC DNA]</scope>
    <source>
        <strain evidence="2 3">Ndbn-20m</strain>
    </source>
</reference>
<dbReference type="KEGG" id="rdi:CMV14_14805"/>
<gene>
    <name evidence="2" type="ORF">COO09_12560</name>
</gene>
<dbReference type="AlphaFoldDB" id="A0A2A4FUX7"/>
<name>A0A2A4FUX7_9SPHN</name>
<sequence>MKPSRPGRKPVKKAAAKALPPSPAATSVPKEPGGKQAKVIQMLNRKSGASLDQIVEATGWLAHSARAVLSGLRKKGYKVDRATTPKGSVYRITKAD</sequence>
<dbReference type="EMBL" id="NWUF01000011">
    <property type="protein sequence ID" value="PCE41959.1"/>
    <property type="molecule type" value="Genomic_DNA"/>
</dbReference>
<dbReference type="Proteomes" id="UP000218934">
    <property type="component" value="Unassembled WGS sequence"/>
</dbReference>
<organism evidence="2 3">
    <name type="scientific">Rhizorhabdus dicambivorans</name>
    <dbReference type="NCBI Taxonomy" id="1850238"/>
    <lineage>
        <taxon>Bacteria</taxon>
        <taxon>Pseudomonadati</taxon>
        <taxon>Pseudomonadota</taxon>
        <taxon>Alphaproteobacteria</taxon>
        <taxon>Sphingomonadales</taxon>
        <taxon>Sphingomonadaceae</taxon>
        <taxon>Rhizorhabdus</taxon>
    </lineage>
</organism>
<evidence type="ECO:0000313" key="3">
    <source>
        <dbReference type="Proteomes" id="UP000218934"/>
    </source>
</evidence>
<accession>A0A2A4FUX7</accession>
<dbReference type="OrthoDB" id="7206991at2"/>
<dbReference type="Pfam" id="PF11994">
    <property type="entry name" value="DUF3489"/>
    <property type="match status" value="1"/>
</dbReference>
<comment type="caution">
    <text evidence="2">The sequence shown here is derived from an EMBL/GenBank/DDBJ whole genome shotgun (WGS) entry which is preliminary data.</text>
</comment>
<dbReference type="InterPro" id="IPR021880">
    <property type="entry name" value="DUF3489"/>
</dbReference>
<evidence type="ECO:0000313" key="2">
    <source>
        <dbReference type="EMBL" id="PCE41959.1"/>
    </source>
</evidence>
<proteinExistence type="predicted"/>
<protein>
    <submittedName>
        <fullName evidence="2">DUF3489 domain-containing protein</fullName>
    </submittedName>
</protein>
<evidence type="ECO:0000256" key="1">
    <source>
        <dbReference type="SAM" id="MobiDB-lite"/>
    </source>
</evidence>
<keyword evidence="3" id="KW-1185">Reference proteome</keyword>
<feature type="compositionally biased region" description="Basic residues" evidence="1">
    <location>
        <begin position="1"/>
        <end position="15"/>
    </location>
</feature>
<feature type="region of interest" description="Disordered" evidence="1">
    <location>
        <begin position="1"/>
        <end position="35"/>
    </location>
</feature>